<dbReference type="InterPro" id="IPR000719">
    <property type="entry name" value="Prot_kinase_dom"/>
</dbReference>
<keyword evidence="10 14" id="KW-1133">Transmembrane helix</keyword>
<dbReference type="Gene3D" id="3.30.430.20">
    <property type="entry name" value="Gnk2 domain, C-X8-C-X2-C motif"/>
    <property type="match status" value="2"/>
</dbReference>
<evidence type="ECO:0000256" key="3">
    <source>
        <dbReference type="ARBA" id="ARBA00022679"/>
    </source>
</evidence>
<evidence type="ECO:0000256" key="12">
    <source>
        <dbReference type="ARBA" id="ARBA00023170"/>
    </source>
</evidence>
<feature type="transmembrane region" description="Helical" evidence="14">
    <location>
        <begin position="262"/>
        <end position="287"/>
    </location>
</feature>
<keyword evidence="8" id="KW-0418">Kinase</keyword>
<comment type="subcellular location">
    <subcellularLocation>
        <location evidence="1">Membrane</location>
        <topology evidence="1">Single-pass membrane protein</topology>
    </subcellularLocation>
</comment>
<dbReference type="PROSITE" id="PS00108">
    <property type="entry name" value="PROTEIN_KINASE_ST"/>
    <property type="match status" value="1"/>
</dbReference>
<gene>
    <name evidence="18" type="ORF">FNV43_RR19755</name>
</gene>
<keyword evidence="12" id="KW-0675">Receptor</keyword>
<dbReference type="GO" id="GO:0005524">
    <property type="term" value="F:ATP binding"/>
    <property type="evidence" value="ECO:0007669"/>
    <property type="project" value="UniProtKB-KW"/>
</dbReference>
<evidence type="ECO:0000256" key="5">
    <source>
        <dbReference type="ARBA" id="ARBA00022729"/>
    </source>
</evidence>
<keyword evidence="9" id="KW-0067">ATP-binding</keyword>
<dbReference type="SMART" id="SM00220">
    <property type="entry name" value="S_TKc"/>
    <property type="match status" value="1"/>
</dbReference>
<evidence type="ECO:0000256" key="1">
    <source>
        <dbReference type="ARBA" id="ARBA00004167"/>
    </source>
</evidence>
<evidence type="ECO:0000256" key="8">
    <source>
        <dbReference type="ARBA" id="ARBA00022777"/>
    </source>
</evidence>
<dbReference type="InterPro" id="IPR011009">
    <property type="entry name" value="Kinase-like_dom_sf"/>
</dbReference>
<dbReference type="PROSITE" id="PS51473">
    <property type="entry name" value="GNK2"/>
    <property type="match status" value="2"/>
</dbReference>
<dbReference type="FunFam" id="3.30.200.20:FF:001208">
    <property type="entry name" value="Putative DUF26-domain receptor-like protein kinase family protein"/>
    <property type="match status" value="1"/>
</dbReference>
<evidence type="ECO:0000256" key="4">
    <source>
        <dbReference type="ARBA" id="ARBA00022692"/>
    </source>
</evidence>
<evidence type="ECO:0000256" key="7">
    <source>
        <dbReference type="ARBA" id="ARBA00022741"/>
    </source>
</evidence>
<dbReference type="Gene3D" id="3.30.200.20">
    <property type="entry name" value="Phosphorylase Kinase, domain 1"/>
    <property type="match status" value="1"/>
</dbReference>
<dbReference type="FunFam" id="3.30.430.20:FF:000015">
    <property type="entry name" value="Cysteine-rich receptor-like protein kinase 3"/>
    <property type="match status" value="1"/>
</dbReference>
<keyword evidence="2" id="KW-0723">Serine/threonine-protein kinase</keyword>
<dbReference type="Pfam" id="PF07714">
    <property type="entry name" value="PK_Tyr_Ser-Thr"/>
    <property type="match status" value="1"/>
</dbReference>
<keyword evidence="13" id="KW-0325">Glycoprotein</keyword>
<keyword evidence="19" id="KW-1185">Reference proteome</keyword>
<dbReference type="InterPro" id="IPR002902">
    <property type="entry name" value="GNK2"/>
</dbReference>
<dbReference type="EMBL" id="VOIH02000009">
    <property type="protein sequence ID" value="KAF3437002.1"/>
    <property type="molecule type" value="Genomic_DNA"/>
</dbReference>
<dbReference type="InterPro" id="IPR052059">
    <property type="entry name" value="CR_Ser/Thr_kinase"/>
</dbReference>
<evidence type="ECO:0000256" key="10">
    <source>
        <dbReference type="ARBA" id="ARBA00022989"/>
    </source>
</evidence>
<evidence type="ECO:0000256" key="2">
    <source>
        <dbReference type="ARBA" id="ARBA00022527"/>
    </source>
</evidence>
<feature type="chain" id="PRO_5035457768" description="Cysteine-rich receptor-like protein kinase 42" evidence="15">
    <location>
        <begin position="29"/>
        <end position="660"/>
    </location>
</feature>
<protein>
    <recommendedName>
        <fullName evidence="20">Cysteine-rich receptor-like protein kinase 42</fullName>
    </recommendedName>
</protein>
<dbReference type="PANTHER" id="PTHR47973">
    <property type="entry name" value="CYSTEINE-RICH RECEPTOR-LIKE PROTEIN KINASE 3"/>
    <property type="match status" value="1"/>
</dbReference>
<keyword evidence="3" id="KW-0808">Transferase</keyword>
<dbReference type="InterPro" id="IPR001245">
    <property type="entry name" value="Ser-Thr/Tyr_kinase_cat_dom"/>
</dbReference>
<evidence type="ECO:0000256" key="6">
    <source>
        <dbReference type="ARBA" id="ARBA00022737"/>
    </source>
</evidence>
<dbReference type="Pfam" id="PF01657">
    <property type="entry name" value="Stress-antifung"/>
    <property type="match status" value="2"/>
</dbReference>
<feature type="domain" description="Protein kinase" evidence="16">
    <location>
        <begin position="326"/>
        <end position="610"/>
    </location>
</feature>
<dbReference type="InterPro" id="IPR008271">
    <property type="entry name" value="Ser/Thr_kinase_AS"/>
</dbReference>
<proteinExistence type="predicted"/>
<dbReference type="FunFam" id="1.10.510.10:FF:000336">
    <property type="entry name" value="Cysteine-rich receptor-like protein kinase 2"/>
    <property type="match status" value="1"/>
</dbReference>
<keyword evidence="6" id="KW-0677">Repeat</keyword>
<dbReference type="OrthoDB" id="1908121at2759"/>
<dbReference type="InterPro" id="IPR038408">
    <property type="entry name" value="GNK2_sf"/>
</dbReference>
<keyword evidence="11 14" id="KW-0472">Membrane</keyword>
<evidence type="ECO:0000259" key="16">
    <source>
        <dbReference type="PROSITE" id="PS50011"/>
    </source>
</evidence>
<accession>A0A8K0E551</accession>
<dbReference type="GO" id="GO:0016020">
    <property type="term" value="C:membrane"/>
    <property type="evidence" value="ECO:0007669"/>
    <property type="project" value="UniProtKB-SubCell"/>
</dbReference>
<feature type="domain" description="Gnk2-homologous" evidence="17">
    <location>
        <begin position="32"/>
        <end position="133"/>
    </location>
</feature>
<evidence type="ECO:0000256" key="9">
    <source>
        <dbReference type="ARBA" id="ARBA00022840"/>
    </source>
</evidence>
<evidence type="ECO:0000256" key="11">
    <source>
        <dbReference type="ARBA" id="ARBA00023136"/>
    </source>
</evidence>
<dbReference type="FunFam" id="3.30.430.20:FF:000029">
    <property type="entry name" value="Cysteine-rich receptor-like protein kinase 42"/>
    <property type="match status" value="1"/>
</dbReference>
<dbReference type="CDD" id="cd23509">
    <property type="entry name" value="Gnk2-like"/>
    <property type="match status" value="2"/>
</dbReference>
<evidence type="ECO:0000259" key="17">
    <source>
        <dbReference type="PROSITE" id="PS51473"/>
    </source>
</evidence>
<organism evidence="18 19">
    <name type="scientific">Rhamnella rubrinervis</name>
    <dbReference type="NCBI Taxonomy" id="2594499"/>
    <lineage>
        <taxon>Eukaryota</taxon>
        <taxon>Viridiplantae</taxon>
        <taxon>Streptophyta</taxon>
        <taxon>Embryophyta</taxon>
        <taxon>Tracheophyta</taxon>
        <taxon>Spermatophyta</taxon>
        <taxon>Magnoliopsida</taxon>
        <taxon>eudicotyledons</taxon>
        <taxon>Gunneridae</taxon>
        <taxon>Pentapetalae</taxon>
        <taxon>rosids</taxon>
        <taxon>fabids</taxon>
        <taxon>Rosales</taxon>
        <taxon>Rhamnaceae</taxon>
        <taxon>rhamnoid group</taxon>
        <taxon>Rhamneae</taxon>
        <taxon>Rhamnella</taxon>
    </lineage>
</organism>
<evidence type="ECO:0000256" key="14">
    <source>
        <dbReference type="SAM" id="Phobius"/>
    </source>
</evidence>
<keyword evidence="4 14" id="KW-0812">Transmembrane</keyword>
<reference evidence="18" key="1">
    <citation type="submission" date="2020-03" db="EMBL/GenBank/DDBJ databases">
        <title>A high-quality chromosome-level genome assembly of a woody plant with both climbing and erect habits, Rhamnella rubrinervis.</title>
        <authorList>
            <person name="Lu Z."/>
            <person name="Yang Y."/>
            <person name="Zhu X."/>
            <person name="Sun Y."/>
        </authorList>
    </citation>
    <scope>NUCLEOTIDE SEQUENCE</scope>
    <source>
        <strain evidence="18">BYM</strain>
        <tissue evidence="18">Leaf</tissue>
    </source>
</reference>
<dbReference type="AlphaFoldDB" id="A0A8K0E551"/>
<evidence type="ECO:0008006" key="20">
    <source>
        <dbReference type="Google" id="ProtNLM"/>
    </source>
</evidence>
<evidence type="ECO:0000256" key="15">
    <source>
        <dbReference type="SAM" id="SignalP"/>
    </source>
</evidence>
<dbReference type="GO" id="GO:0004674">
    <property type="term" value="F:protein serine/threonine kinase activity"/>
    <property type="evidence" value="ECO:0007669"/>
    <property type="project" value="UniProtKB-KW"/>
</dbReference>
<comment type="caution">
    <text evidence="18">The sequence shown here is derived from an EMBL/GenBank/DDBJ whole genome shotgun (WGS) entry which is preliminary data.</text>
</comment>
<dbReference type="SUPFAM" id="SSF56112">
    <property type="entry name" value="Protein kinase-like (PK-like)"/>
    <property type="match status" value="1"/>
</dbReference>
<evidence type="ECO:0000313" key="18">
    <source>
        <dbReference type="EMBL" id="KAF3437002.1"/>
    </source>
</evidence>
<keyword evidence="7" id="KW-0547">Nucleotide-binding</keyword>
<keyword evidence="5 15" id="KW-0732">Signal</keyword>
<dbReference type="PROSITE" id="PS50011">
    <property type="entry name" value="PROTEIN_KINASE_DOM"/>
    <property type="match status" value="1"/>
</dbReference>
<feature type="signal peptide" evidence="15">
    <location>
        <begin position="1"/>
        <end position="28"/>
    </location>
</feature>
<dbReference type="Gene3D" id="1.10.510.10">
    <property type="entry name" value="Transferase(Phosphotransferase) domain 1"/>
    <property type="match status" value="1"/>
</dbReference>
<dbReference type="Proteomes" id="UP000796880">
    <property type="component" value="Unassembled WGS sequence"/>
</dbReference>
<evidence type="ECO:0000256" key="13">
    <source>
        <dbReference type="ARBA" id="ARBA00023180"/>
    </source>
</evidence>
<name>A0A8K0E551_9ROSA</name>
<sequence>MQFTNPVPRNPIWVFLIISAFFVSSSISDPRISESGLFCGPSNHSATDNFIPNFISVMETISINVNVRRWGDSNVTSPPPQVYAYAQCHDDLSPVECSACFAMSRTKLPRCLPSASARIYLDGCFLRYDDHSFYEEATDEGNDKVTCDSPIDISKDKYMSMEFRRKVTEVIGNVTKKAVKNEGFAVMEERGGVEGVYALAQCWKTLGDGGCKKCLEAAGSKLNGCLPGQGGRAMYAGCYLRYSTQRFYNVDSESEDNGSSRVWFVLVAFLSAMALALLALFGAIVGYKRLSKRKGVHRYNGGISISVHKSSLNFKYEILEKATDSFDPSRKLGQGGAGSVFKGILPDGRAVAVKRLFFNTRQWVDEFFNEVNLISGIQHKNLVRLLGCSIEGPESLLVYEYVPNRSLDNILFVKNSLNFLSWRQRFDIISGTAEGLAYLHEGCKVKIIHRDIKTSNILLDENLIPKIGDFGLARCVSPDKSHISTGIAGTLGYMAPEYLVRGVLTDKADVYAFGVLVLEIVCGRKNSVFTLGSSSVLHSVWKHYKGNNIVESVDPDLKGNFPIKEASDILQIGLLCTQASQTLRPSMSEVVQMLTDTEYEIPSPKQPPFLNASVLASDNSRTSDINSVTSNEYHEKSISEVSSYFTAKSTTMAVKASEQR</sequence>
<feature type="domain" description="Gnk2-homologous" evidence="17">
    <location>
        <begin position="145"/>
        <end position="247"/>
    </location>
</feature>
<dbReference type="CDD" id="cd14066">
    <property type="entry name" value="STKc_IRAK"/>
    <property type="match status" value="1"/>
</dbReference>
<evidence type="ECO:0000313" key="19">
    <source>
        <dbReference type="Proteomes" id="UP000796880"/>
    </source>
</evidence>